<dbReference type="Proteomes" id="UP000009131">
    <property type="component" value="Unassembled WGS sequence"/>
</dbReference>
<dbReference type="Pfam" id="PF05236">
    <property type="entry name" value="TAF4"/>
    <property type="match status" value="1"/>
</dbReference>
<dbReference type="OrthoDB" id="21060at2759"/>
<dbReference type="OMA" id="KYSWMAT"/>
<protein>
    <recommendedName>
        <fullName evidence="3">Transcription initiation factor TFIID subunit 4</fullName>
    </recommendedName>
    <alternativeName>
        <fullName evidence="8">TBP-associated factor 4</fullName>
    </alternativeName>
</protein>
<dbReference type="HOGENOM" id="CLU_032222_0_0_1"/>
<dbReference type="PANTHER" id="PTHR15138">
    <property type="entry name" value="TRANSCRIPTION INITIATION FACTOR TFIID SUBUNIT 4"/>
    <property type="match status" value="1"/>
</dbReference>
<dbReference type="InParanoid" id="G7E4E4"/>
<evidence type="ECO:0000256" key="4">
    <source>
        <dbReference type="ARBA" id="ARBA00023015"/>
    </source>
</evidence>
<evidence type="ECO:0000256" key="7">
    <source>
        <dbReference type="ARBA" id="ARBA00025346"/>
    </source>
</evidence>
<evidence type="ECO:0000256" key="3">
    <source>
        <dbReference type="ARBA" id="ARBA00017306"/>
    </source>
</evidence>
<comment type="function">
    <text evidence="7">Functions as a component of the DNA-binding general transcription factor complex TFIID. Binding of TFIID to a promoter (with or without TATA element) is the initial step in pre-initiation complex (PIC) formation. TFIID plays a key role in the regulation of gene expression by RNA polymerase II through different activities such as transcription activator interaction, core promoter recognition and selectivity, TFIIA and TFIIB interaction, chromatin modification (histone acetylation by TAF1), facilitation of DNA opening and initiation of transcription.</text>
</comment>
<feature type="region of interest" description="Disordered" evidence="9">
    <location>
        <begin position="1"/>
        <end position="45"/>
    </location>
</feature>
<keyword evidence="4" id="KW-0805">Transcription regulation</keyword>
<dbReference type="InterPro" id="IPR009072">
    <property type="entry name" value="Histone-fold"/>
</dbReference>
<evidence type="ECO:0000256" key="9">
    <source>
        <dbReference type="SAM" id="MobiDB-lite"/>
    </source>
</evidence>
<dbReference type="STRING" id="764103.G7E4E4"/>
<name>G7E4E4_MIXOS</name>
<feature type="compositionally biased region" description="Polar residues" evidence="9">
    <location>
        <begin position="277"/>
        <end position="302"/>
    </location>
</feature>
<evidence type="ECO:0000313" key="11">
    <source>
        <dbReference type="EMBL" id="GAA97704.1"/>
    </source>
</evidence>
<comment type="caution">
    <text evidence="11">The sequence shown here is derived from an EMBL/GenBank/DDBJ whole genome shotgun (WGS) entry which is preliminary data.</text>
</comment>
<comment type="similarity">
    <text evidence="2">Belongs to the TAF4 family.</text>
</comment>
<feature type="compositionally biased region" description="Basic and acidic residues" evidence="9">
    <location>
        <begin position="213"/>
        <end position="226"/>
    </location>
</feature>
<dbReference type="InterPro" id="IPR007900">
    <property type="entry name" value="TAF4_C"/>
</dbReference>
<keyword evidence="12" id="KW-1185">Reference proteome</keyword>
<keyword evidence="6" id="KW-0539">Nucleus</keyword>
<dbReference type="GO" id="GO:0003677">
    <property type="term" value="F:DNA binding"/>
    <property type="evidence" value="ECO:0007669"/>
    <property type="project" value="TreeGrafter"/>
</dbReference>
<evidence type="ECO:0000259" key="10">
    <source>
        <dbReference type="Pfam" id="PF05236"/>
    </source>
</evidence>
<evidence type="ECO:0000256" key="5">
    <source>
        <dbReference type="ARBA" id="ARBA00023163"/>
    </source>
</evidence>
<dbReference type="AlphaFoldDB" id="G7E4E4"/>
<evidence type="ECO:0000256" key="8">
    <source>
        <dbReference type="ARBA" id="ARBA00031747"/>
    </source>
</evidence>
<sequence>MSGPGPGYSLPGRPIKPAIASPAPGTPSAQPAVVAGQQPPVAPPEANAQADLDTLNDASAVAGVDLNAEEDRMRAVNQARAAARPTGQASYIGWDRSRRQTWVEMPALTEAVKRIAQKFDLRNLEPDTLPLIALAAQHRLRDLVTEMIVIRRHRVHSSHLRPPPLDPSRDDGPSPLWDEVIYSDHDKIFRTLDRLELEEERRARRERIDRDQRELEQLGKLDDLQRPSEPGSPAASGPTPTLGNSPLSTPGPGDGKKRKRDNNPTATSKALPEAVQKLQTNRTAMRSLGGSSKKFSWLSGGSSPAMGSPTPASALGSKLPKPKFPPAAGLSDLGGPPKLALANTLHKTTSRLADVPLGSEATGSDGRESLQVILMKDALFALEKERGTGAGKGTGSQSVYRHLAKVRKVA</sequence>
<evidence type="ECO:0000256" key="6">
    <source>
        <dbReference type="ARBA" id="ARBA00023242"/>
    </source>
</evidence>
<dbReference type="GO" id="GO:0006367">
    <property type="term" value="P:transcription initiation at RNA polymerase II promoter"/>
    <property type="evidence" value="ECO:0007669"/>
    <property type="project" value="TreeGrafter"/>
</dbReference>
<dbReference type="RefSeq" id="XP_014564838.1">
    <property type="nucleotide sequence ID" value="XM_014709352.1"/>
</dbReference>
<reference evidence="11 12" key="2">
    <citation type="journal article" date="2012" name="Open Biol.">
        <title>Characteristics of nucleosomes and linker DNA regions on the genome of the basidiomycete Mixia osmundae revealed by mono- and dinucleosome mapping.</title>
        <authorList>
            <person name="Nishida H."/>
            <person name="Kondo S."/>
            <person name="Matsumoto T."/>
            <person name="Suzuki Y."/>
            <person name="Yoshikawa H."/>
            <person name="Taylor T.D."/>
            <person name="Sugiyama J."/>
        </authorList>
    </citation>
    <scope>NUCLEOTIDE SEQUENCE [LARGE SCALE GENOMIC DNA]</scope>
    <source>
        <strain evidence="12">CBS 9802 / IAM 14324 / JCM 22182 / KY 12970</strain>
    </source>
</reference>
<feature type="region of interest" description="Disordered" evidence="9">
    <location>
        <begin position="155"/>
        <end position="177"/>
    </location>
</feature>
<dbReference type="CDD" id="cd08045">
    <property type="entry name" value="HFD_TAF4"/>
    <property type="match status" value="1"/>
</dbReference>
<proteinExistence type="inferred from homology"/>
<comment type="subcellular location">
    <subcellularLocation>
        <location evidence="1">Nucleus</location>
    </subcellularLocation>
</comment>
<gene>
    <name evidence="11" type="primary">Mo04382</name>
    <name evidence="11" type="ORF">E5Q_04382</name>
</gene>
<dbReference type="EMBL" id="BABT02000134">
    <property type="protein sequence ID" value="GAA97704.1"/>
    <property type="molecule type" value="Genomic_DNA"/>
</dbReference>
<organism evidence="11 12">
    <name type="scientific">Mixia osmundae (strain CBS 9802 / IAM 14324 / JCM 22182 / KY 12970)</name>
    <dbReference type="NCBI Taxonomy" id="764103"/>
    <lineage>
        <taxon>Eukaryota</taxon>
        <taxon>Fungi</taxon>
        <taxon>Dikarya</taxon>
        <taxon>Basidiomycota</taxon>
        <taxon>Pucciniomycotina</taxon>
        <taxon>Mixiomycetes</taxon>
        <taxon>Mixiales</taxon>
        <taxon>Mixiaceae</taxon>
        <taxon>Mixia</taxon>
    </lineage>
</organism>
<dbReference type="PANTHER" id="PTHR15138:SF14">
    <property type="entry name" value="TRANSCRIPTION INITIATION FACTOR TFIID SUBUNIT 4"/>
    <property type="match status" value="1"/>
</dbReference>
<dbReference type="GO" id="GO:0005669">
    <property type="term" value="C:transcription factor TFIID complex"/>
    <property type="evidence" value="ECO:0007669"/>
    <property type="project" value="InterPro"/>
</dbReference>
<evidence type="ECO:0000256" key="2">
    <source>
        <dbReference type="ARBA" id="ARBA00006178"/>
    </source>
</evidence>
<accession>G7E4E4</accession>
<reference evidence="11 12" key="1">
    <citation type="journal article" date="2011" name="J. Gen. Appl. Microbiol.">
        <title>Draft genome sequencing of the enigmatic basidiomycete Mixia osmundae.</title>
        <authorList>
            <person name="Nishida H."/>
            <person name="Nagatsuka Y."/>
            <person name="Sugiyama J."/>
        </authorList>
    </citation>
    <scope>NUCLEOTIDE SEQUENCE [LARGE SCALE GENOMIC DNA]</scope>
    <source>
        <strain evidence="12">CBS 9802 / IAM 14324 / JCM 22182 / KY 12970</strain>
    </source>
</reference>
<evidence type="ECO:0000256" key="1">
    <source>
        <dbReference type="ARBA" id="ARBA00004123"/>
    </source>
</evidence>
<dbReference type="Gene3D" id="1.10.20.10">
    <property type="entry name" value="Histone, subunit A"/>
    <property type="match status" value="1"/>
</dbReference>
<dbReference type="InterPro" id="IPR045144">
    <property type="entry name" value="TAF4"/>
</dbReference>
<keyword evidence="5" id="KW-0804">Transcription</keyword>
<feature type="domain" description="Transcription initiation factor TFIID component TAF4 C-terminal" evidence="10">
    <location>
        <begin position="55"/>
        <end position="213"/>
    </location>
</feature>
<evidence type="ECO:0000313" key="12">
    <source>
        <dbReference type="Proteomes" id="UP000009131"/>
    </source>
</evidence>
<dbReference type="eggNOG" id="KOG2341">
    <property type="taxonomic scope" value="Eukaryota"/>
</dbReference>
<feature type="compositionally biased region" description="Low complexity" evidence="9">
    <location>
        <begin position="29"/>
        <end position="39"/>
    </location>
</feature>
<feature type="compositionally biased region" description="Low complexity" evidence="9">
    <location>
        <begin position="231"/>
        <end position="241"/>
    </location>
</feature>
<dbReference type="GO" id="GO:0046982">
    <property type="term" value="F:protein heterodimerization activity"/>
    <property type="evidence" value="ECO:0007669"/>
    <property type="project" value="InterPro"/>
</dbReference>
<dbReference type="GO" id="GO:0016251">
    <property type="term" value="F:RNA polymerase II general transcription initiation factor activity"/>
    <property type="evidence" value="ECO:0007669"/>
    <property type="project" value="TreeGrafter"/>
</dbReference>
<feature type="region of interest" description="Disordered" evidence="9">
    <location>
        <begin position="213"/>
        <end position="332"/>
    </location>
</feature>